<feature type="region of interest" description="Disordered" evidence="1">
    <location>
        <begin position="58"/>
        <end position="99"/>
    </location>
</feature>
<accession>A0ABP0CCQ8</accession>
<evidence type="ECO:0000256" key="1">
    <source>
        <dbReference type="SAM" id="MobiDB-lite"/>
    </source>
</evidence>
<keyword evidence="3" id="KW-1185">Reference proteome</keyword>
<evidence type="ECO:0000313" key="3">
    <source>
        <dbReference type="Proteomes" id="UP001642405"/>
    </source>
</evidence>
<feature type="compositionally biased region" description="Basic and acidic residues" evidence="1">
    <location>
        <begin position="69"/>
        <end position="99"/>
    </location>
</feature>
<reference evidence="2 3" key="1">
    <citation type="submission" date="2024-01" db="EMBL/GenBank/DDBJ databases">
        <authorList>
            <person name="Allen C."/>
            <person name="Tagirdzhanova G."/>
        </authorList>
    </citation>
    <scope>NUCLEOTIDE SEQUENCE [LARGE SCALE GENOMIC DNA]</scope>
</reference>
<evidence type="ECO:0000313" key="2">
    <source>
        <dbReference type="EMBL" id="CAK7228920.1"/>
    </source>
</evidence>
<sequence length="205" mass="22813">MSIYHRYALFYNLQRYLDDVDNLCDLALEGNVVEDVPGHEPSAAPQQAATCKYIYEDPIPDIEPSNSDDIERKEDAQLSTRDDMNGHKQDDPNDDKENRYDRNALDEQHHNDAQFGDVRTEANGHEAVSGVQLDDDDEGRMYELACGLEAVTTQSDRDTTANDPSLAPDASGQSQSADDNASTSTTSTENGQPQFSIKRSQLNRL</sequence>
<gene>
    <name evidence="2" type="ORF">SCUCBS95973_007044</name>
</gene>
<protein>
    <submittedName>
        <fullName evidence="2">Uncharacterized protein</fullName>
    </submittedName>
</protein>
<proteinExistence type="predicted"/>
<organism evidence="2 3">
    <name type="scientific">Sporothrix curviconia</name>
    <dbReference type="NCBI Taxonomy" id="1260050"/>
    <lineage>
        <taxon>Eukaryota</taxon>
        <taxon>Fungi</taxon>
        <taxon>Dikarya</taxon>
        <taxon>Ascomycota</taxon>
        <taxon>Pezizomycotina</taxon>
        <taxon>Sordariomycetes</taxon>
        <taxon>Sordariomycetidae</taxon>
        <taxon>Ophiostomatales</taxon>
        <taxon>Ophiostomataceae</taxon>
        <taxon>Sporothrix</taxon>
    </lineage>
</organism>
<feature type="compositionally biased region" description="Polar residues" evidence="1">
    <location>
        <begin position="189"/>
        <end position="205"/>
    </location>
</feature>
<dbReference type="Proteomes" id="UP001642405">
    <property type="component" value="Unassembled WGS sequence"/>
</dbReference>
<feature type="compositionally biased region" description="Low complexity" evidence="1">
    <location>
        <begin position="173"/>
        <end position="188"/>
    </location>
</feature>
<dbReference type="EMBL" id="CAWUHB010000046">
    <property type="protein sequence ID" value="CAK7228920.1"/>
    <property type="molecule type" value="Genomic_DNA"/>
</dbReference>
<name>A0ABP0CCQ8_9PEZI</name>
<comment type="caution">
    <text evidence="2">The sequence shown here is derived from an EMBL/GenBank/DDBJ whole genome shotgun (WGS) entry which is preliminary data.</text>
</comment>
<feature type="region of interest" description="Disordered" evidence="1">
    <location>
        <begin position="151"/>
        <end position="205"/>
    </location>
</feature>